<evidence type="ECO:0000256" key="6">
    <source>
        <dbReference type="ARBA" id="ARBA00022833"/>
    </source>
</evidence>
<dbReference type="AlphaFoldDB" id="G3NM13"/>
<dbReference type="GeneTree" id="ENSGT00390000010349"/>
<dbReference type="GO" id="GO:0097550">
    <property type="term" value="C:transcription preinitiation complex"/>
    <property type="evidence" value="ECO:0007669"/>
    <property type="project" value="TreeGrafter"/>
</dbReference>
<keyword evidence="5 12" id="KW-0863">Zinc-finger</keyword>
<dbReference type="PANTHER" id="PTHR11618">
    <property type="entry name" value="TRANSCRIPTION INITIATION FACTOR IIB-RELATED"/>
    <property type="match status" value="1"/>
</dbReference>
<dbReference type="Gene3D" id="1.20.5.650">
    <property type="entry name" value="Single helix bin"/>
    <property type="match status" value="1"/>
</dbReference>
<accession>G3NM13</accession>
<dbReference type="GO" id="GO:0000995">
    <property type="term" value="F:RNA polymerase III general transcription initiation factor activity"/>
    <property type="evidence" value="ECO:0007669"/>
    <property type="project" value="TreeGrafter"/>
</dbReference>
<dbReference type="eggNOG" id="KOG1598">
    <property type="taxonomic scope" value="Eukaryota"/>
</dbReference>
<dbReference type="CDD" id="cd20554">
    <property type="entry name" value="CYCLIN_TFIIIB90_rpt2"/>
    <property type="match status" value="1"/>
</dbReference>
<reference evidence="14" key="3">
    <citation type="submission" date="2025-09" db="UniProtKB">
        <authorList>
            <consortium name="Ensembl"/>
        </authorList>
    </citation>
    <scope>IDENTIFICATION</scope>
</reference>
<dbReference type="FunFam" id="1.10.472.10:FF:000002">
    <property type="entry name" value="Transcription factor IIIB 90 kDa subunit"/>
    <property type="match status" value="1"/>
</dbReference>
<dbReference type="Proteomes" id="UP000007635">
    <property type="component" value="Chromosome XV"/>
</dbReference>
<feature type="domain" description="TFIIB-type" evidence="13">
    <location>
        <begin position="2"/>
        <end position="33"/>
    </location>
</feature>
<dbReference type="SUPFAM" id="SSF57783">
    <property type="entry name" value="Zinc beta-ribbon"/>
    <property type="match status" value="1"/>
</dbReference>
<dbReference type="STRING" id="69293.ENSGACP00000006376"/>
<keyword evidence="3" id="KW-0479">Metal-binding</keyword>
<evidence type="ECO:0000313" key="14">
    <source>
        <dbReference type="Ensembl" id="ENSGACP00000006376.2"/>
    </source>
</evidence>
<evidence type="ECO:0000256" key="8">
    <source>
        <dbReference type="ARBA" id="ARBA00023159"/>
    </source>
</evidence>
<sequence length="525" mass="58312">MSSKVCKNCGGSDIDVDHARGDAVCMTCGSVLEDNIIVSEVEFVETGGGASSAVGQFIAADAGGVNPSFGDNHFSGMGRESRAQTLQKARHNINTLGHQLQMNKHCLDTALNFYKMALMKNLTRGRKNCHVVAACLYLVCRTEGTPHMLLDLSDIVQVNVYVLGRTFLVLSRELCINAPAIDPCLYIPRFSQLLEFGEKNHDVSMTAMRLVQRMKRDWMHTGRRPSGLCGAALLVAAHMHDFRRTVKEVVSVVKVGETTLRKRLTEFDATPSSQLTVEEFMKMDLDEECDPPCFTSGLRKIKYNQLEIELKKRMTDVEEEILGYQDEIDAEIESCRPKLRGVYAAYAREDDDDVSTAAGGEELDDEDVLQAVAKHFGKDLGELTLEEEELEGDVLKRKAPSLLSILGPMPTAASLRLPEGFGDGKEDGVMFSSYLLSDQEIQVKTALWMAENADYLKEQKEKEARIAKEKELGIYKEKKVTALRQRSDGFQLAGLPAEEQINMSSFVRSFASLIRSEAVEVDNQS</sequence>
<comment type="subcellular location">
    <subcellularLocation>
        <location evidence="1">Nucleus</location>
    </subcellularLocation>
</comment>
<dbReference type="PRINTS" id="PR00685">
    <property type="entry name" value="TIFACTORIIB"/>
</dbReference>
<dbReference type="FunFam" id="2.20.25.10:FF:000012">
    <property type="entry name" value="Putative transcription factor IIIB 90 kDa subunit"/>
    <property type="match status" value="1"/>
</dbReference>
<reference evidence="14 15" key="1">
    <citation type="journal article" date="2021" name="G3 (Bethesda)">
        <title>Improved contiguity of the threespine stickleback genome using long-read sequencing.</title>
        <authorList>
            <person name="Nath S."/>
            <person name="Shaw D.E."/>
            <person name="White M.A."/>
        </authorList>
    </citation>
    <scope>NUCLEOTIDE SEQUENCE [LARGE SCALE GENOMIC DNA]</scope>
    <source>
        <strain evidence="14 15">Lake Benthic</strain>
    </source>
</reference>
<organism evidence="14 15">
    <name type="scientific">Gasterosteus aculeatus aculeatus</name>
    <name type="common">three-spined stickleback</name>
    <dbReference type="NCBI Taxonomy" id="481459"/>
    <lineage>
        <taxon>Eukaryota</taxon>
        <taxon>Metazoa</taxon>
        <taxon>Chordata</taxon>
        <taxon>Craniata</taxon>
        <taxon>Vertebrata</taxon>
        <taxon>Euteleostomi</taxon>
        <taxon>Actinopterygii</taxon>
        <taxon>Neopterygii</taxon>
        <taxon>Teleostei</taxon>
        <taxon>Neoteleostei</taxon>
        <taxon>Acanthomorphata</taxon>
        <taxon>Eupercaria</taxon>
        <taxon>Perciformes</taxon>
        <taxon>Cottioidei</taxon>
        <taxon>Gasterosteales</taxon>
        <taxon>Gasterosteidae</taxon>
        <taxon>Gasterosteus</taxon>
    </lineage>
</organism>
<evidence type="ECO:0000256" key="5">
    <source>
        <dbReference type="ARBA" id="ARBA00022771"/>
    </source>
</evidence>
<evidence type="ECO:0000256" key="12">
    <source>
        <dbReference type="PROSITE-ProRule" id="PRU00469"/>
    </source>
</evidence>
<dbReference type="Gene3D" id="1.10.472.10">
    <property type="entry name" value="Cyclin-like"/>
    <property type="match status" value="2"/>
</dbReference>
<dbReference type="Pfam" id="PF08271">
    <property type="entry name" value="Zn_Ribbon_TF"/>
    <property type="match status" value="1"/>
</dbReference>
<dbReference type="InterPro" id="IPR013150">
    <property type="entry name" value="TFIIB_cyclin"/>
</dbReference>
<dbReference type="Gene3D" id="2.20.25.10">
    <property type="match status" value="1"/>
</dbReference>
<dbReference type="SMART" id="SM00385">
    <property type="entry name" value="CYCLIN"/>
    <property type="match status" value="2"/>
</dbReference>
<dbReference type="InParanoid" id="G3NM13"/>
<dbReference type="PROSITE" id="PS51134">
    <property type="entry name" value="ZF_TFIIB"/>
    <property type="match status" value="1"/>
</dbReference>
<proteinExistence type="inferred from homology"/>
<dbReference type="SUPFAM" id="SSF47954">
    <property type="entry name" value="Cyclin-like"/>
    <property type="match status" value="2"/>
</dbReference>
<keyword evidence="7" id="KW-0805">Transcription regulation</keyword>
<evidence type="ECO:0000256" key="7">
    <source>
        <dbReference type="ARBA" id="ARBA00023015"/>
    </source>
</evidence>
<keyword evidence="15" id="KW-1185">Reference proteome</keyword>
<dbReference type="OMA" id="FAARMEL"/>
<dbReference type="Ensembl" id="ENSGACT00000006393.2">
    <property type="protein sequence ID" value="ENSGACP00000006376.2"/>
    <property type="gene ID" value="ENSGACG00000004823.2"/>
</dbReference>
<comment type="similarity">
    <text evidence="2">Belongs to the TFIIB family.</text>
</comment>
<keyword evidence="10" id="KW-0539">Nucleus</keyword>
<dbReference type="FunFam" id="1.10.472.10:FF:000007">
    <property type="entry name" value="Transcription factor IIIB 90 kDa subunit"/>
    <property type="match status" value="1"/>
</dbReference>
<evidence type="ECO:0000256" key="11">
    <source>
        <dbReference type="ARBA" id="ARBA00031009"/>
    </source>
</evidence>
<dbReference type="CDD" id="cd20553">
    <property type="entry name" value="CYCLIN_TFIIIB90_rpt1"/>
    <property type="match status" value="1"/>
</dbReference>
<dbReference type="GO" id="GO:0070897">
    <property type="term" value="P:transcription preinitiation complex assembly"/>
    <property type="evidence" value="ECO:0007669"/>
    <property type="project" value="InterPro"/>
</dbReference>
<dbReference type="PANTHER" id="PTHR11618:SF4">
    <property type="entry name" value="TRANSCRIPTION FACTOR IIIB 90 KDA SUBUNIT"/>
    <property type="match status" value="1"/>
</dbReference>
<dbReference type="Pfam" id="PF07741">
    <property type="entry name" value="BRF1"/>
    <property type="match status" value="1"/>
</dbReference>
<evidence type="ECO:0000256" key="1">
    <source>
        <dbReference type="ARBA" id="ARBA00004123"/>
    </source>
</evidence>
<dbReference type="InterPro" id="IPR013763">
    <property type="entry name" value="Cyclin-like_dom"/>
</dbReference>
<dbReference type="InterPro" id="IPR000812">
    <property type="entry name" value="TFIIB"/>
</dbReference>
<dbReference type="GO" id="GO:0017025">
    <property type="term" value="F:TBP-class protein binding"/>
    <property type="evidence" value="ECO:0007669"/>
    <property type="project" value="InterPro"/>
</dbReference>
<protein>
    <recommendedName>
        <fullName evidence="11">B-related factor 1</fullName>
    </recommendedName>
</protein>
<evidence type="ECO:0000256" key="4">
    <source>
        <dbReference type="ARBA" id="ARBA00022737"/>
    </source>
</evidence>
<dbReference type="GO" id="GO:0008270">
    <property type="term" value="F:zinc ion binding"/>
    <property type="evidence" value="ECO:0007669"/>
    <property type="project" value="UniProtKB-KW"/>
</dbReference>
<dbReference type="GO" id="GO:0001006">
    <property type="term" value="F:RNA polymerase III type 3 promoter sequence-specific DNA binding"/>
    <property type="evidence" value="ECO:0007669"/>
    <property type="project" value="TreeGrafter"/>
</dbReference>
<reference evidence="14" key="2">
    <citation type="submission" date="2025-08" db="UniProtKB">
        <authorList>
            <consortium name="Ensembl"/>
        </authorList>
    </citation>
    <scope>IDENTIFICATION</scope>
</reference>
<keyword evidence="4" id="KW-0677">Repeat</keyword>
<dbReference type="Bgee" id="ENSGACG00000004823">
    <property type="expression patterns" value="Expressed in telencephalon and 2 other cell types or tissues"/>
</dbReference>
<keyword evidence="8" id="KW-0010">Activator</keyword>
<evidence type="ECO:0000256" key="9">
    <source>
        <dbReference type="ARBA" id="ARBA00023163"/>
    </source>
</evidence>
<evidence type="ECO:0000259" key="13">
    <source>
        <dbReference type="PROSITE" id="PS51134"/>
    </source>
</evidence>
<keyword evidence="9" id="KW-0804">Transcription</keyword>
<dbReference type="Pfam" id="PF00382">
    <property type="entry name" value="TFIIB"/>
    <property type="match status" value="2"/>
</dbReference>
<evidence type="ECO:0000313" key="15">
    <source>
        <dbReference type="Proteomes" id="UP000007635"/>
    </source>
</evidence>
<dbReference type="InterPro" id="IPR036915">
    <property type="entry name" value="Cyclin-like_sf"/>
</dbReference>
<dbReference type="GO" id="GO:0000126">
    <property type="term" value="C:transcription factor TFIIIB complex"/>
    <property type="evidence" value="ECO:0007669"/>
    <property type="project" value="TreeGrafter"/>
</dbReference>
<dbReference type="InterPro" id="IPR013137">
    <property type="entry name" value="Znf_TFIIB"/>
</dbReference>
<evidence type="ECO:0000256" key="3">
    <source>
        <dbReference type="ARBA" id="ARBA00022723"/>
    </source>
</evidence>
<evidence type="ECO:0000256" key="2">
    <source>
        <dbReference type="ARBA" id="ARBA00010857"/>
    </source>
</evidence>
<evidence type="ECO:0000256" key="10">
    <source>
        <dbReference type="ARBA" id="ARBA00023242"/>
    </source>
</evidence>
<name>G3NM13_GASAC</name>
<dbReference type="GO" id="GO:0005634">
    <property type="term" value="C:nucleus"/>
    <property type="evidence" value="ECO:0007669"/>
    <property type="project" value="UniProtKB-SubCell"/>
</dbReference>
<keyword evidence="6" id="KW-0862">Zinc</keyword>
<dbReference type="InterPro" id="IPR011665">
    <property type="entry name" value="BRF1_TBP-bd_dom"/>
</dbReference>